<dbReference type="EMBL" id="DS476833">
    <property type="protein sequence ID" value="EDO26098.1"/>
    <property type="molecule type" value="Genomic_DNA"/>
</dbReference>
<evidence type="ECO:0000259" key="7">
    <source>
        <dbReference type="Pfam" id="PF01094"/>
    </source>
</evidence>
<evidence type="ECO:0000256" key="1">
    <source>
        <dbReference type="ARBA" id="ARBA00004141"/>
    </source>
</evidence>
<reference evidence="8 9" key="1">
    <citation type="journal article" date="2007" name="Science">
        <title>Sea anemone genome reveals ancestral eumetazoan gene repertoire and genomic organization.</title>
        <authorList>
            <person name="Putnam N.H."/>
            <person name="Srivastava M."/>
            <person name="Hellsten U."/>
            <person name="Dirks B."/>
            <person name="Chapman J."/>
            <person name="Salamov A."/>
            <person name="Terry A."/>
            <person name="Shapiro H."/>
            <person name="Lindquist E."/>
            <person name="Kapitonov V.V."/>
            <person name="Jurka J."/>
            <person name="Genikhovich G."/>
            <person name="Grigoriev I.V."/>
            <person name="Lucas S.M."/>
            <person name="Steele R.E."/>
            <person name="Finnerty J.R."/>
            <person name="Technau U."/>
            <person name="Martindale M.Q."/>
            <person name="Rokhsar D.S."/>
        </authorList>
    </citation>
    <scope>NUCLEOTIDE SEQUENCE [LARGE SCALE GENOMIC DNA]</scope>
    <source>
        <strain evidence="9">CH2 X CH6</strain>
    </source>
</reference>
<dbReference type="GO" id="GO:0004930">
    <property type="term" value="F:G protein-coupled receptor activity"/>
    <property type="evidence" value="ECO:0007669"/>
    <property type="project" value="InterPro"/>
</dbReference>
<dbReference type="Pfam" id="PF01094">
    <property type="entry name" value="ANF_receptor"/>
    <property type="match status" value="1"/>
</dbReference>
<dbReference type="InterPro" id="IPR050726">
    <property type="entry name" value="mGluR"/>
</dbReference>
<sequence length="100" mass="10641">MNVFGLMWVEATLFAIAEINNRKDILPNITLGFDIRDSANDVHNALNASLDFVLPLSDPTTNKNTSKSSHGDTLSAVIGGAGSTISKAVNNVLSMNNIPQ</sequence>
<keyword evidence="4" id="KW-0472">Membrane</keyword>
<proteinExistence type="predicted"/>
<evidence type="ECO:0000256" key="3">
    <source>
        <dbReference type="ARBA" id="ARBA00022989"/>
    </source>
</evidence>
<dbReference type="AlphaFoldDB" id="A7TCW1"/>
<organism evidence="8 9">
    <name type="scientific">Nematostella vectensis</name>
    <name type="common">Starlet sea anemone</name>
    <dbReference type="NCBI Taxonomy" id="45351"/>
    <lineage>
        <taxon>Eukaryota</taxon>
        <taxon>Metazoa</taxon>
        <taxon>Cnidaria</taxon>
        <taxon>Anthozoa</taxon>
        <taxon>Hexacorallia</taxon>
        <taxon>Actiniaria</taxon>
        <taxon>Edwardsiidae</taxon>
        <taxon>Nematostella</taxon>
    </lineage>
</organism>
<dbReference type="STRING" id="45351.A7TCW1"/>
<gene>
    <name evidence="8" type="ORF">NEMVEDRAFT_v1g9591</name>
</gene>
<keyword evidence="3" id="KW-1133">Transmembrane helix</keyword>
<dbReference type="InterPro" id="IPR000337">
    <property type="entry name" value="GPCR_3"/>
</dbReference>
<dbReference type="Gene3D" id="3.40.50.2300">
    <property type="match status" value="1"/>
</dbReference>
<dbReference type="InterPro" id="IPR028082">
    <property type="entry name" value="Peripla_BP_I"/>
</dbReference>
<evidence type="ECO:0000256" key="2">
    <source>
        <dbReference type="ARBA" id="ARBA00022692"/>
    </source>
</evidence>
<evidence type="ECO:0000256" key="5">
    <source>
        <dbReference type="ARBA" id="ARBA00023170"/>
    </source>
</evidence>
<evidence type="ECO:0000313" key="8">
    <source>
        <dbReference type="EMBL" id="EDO26098.1"/>
    </source>
</evidence>
<protein>
    <recommendedName>
        <fullName evidence="7">Receptor ligand binding region domain-containing protein</fullName>
    </recommendedName>
</protein>
<keyword evidence="9" id="KW-1185">Reference proteome</keyword>
<evidence type="ECO:0000256" key="6">
    <source>
        <dbReference type="ARBA" id="ARBA00023180"/>
    </source>
</evidence>
<feature type="non-terminal residue" evidence="8">
    <location>
        <position position="1"/>
    </location>
</feature>
<name>A7TCW1_NEMVE</name>
<dbReference type="eggNOG" id="KOG1056">
    <property type="taxonomic scope" value="Eukaryota"/>
</dbReference>
<dbReference type="GO" id="GO:0016020">
    <property type="term" value="C:membrane"/>
    <property type="evidence" value="ECO:0007669"/>
    <property type="project" value="UniProtKB-SubCell"/>
</dbReference>
<evidence type="ECO:0000313" key="9">
    <source>
        <dbReference type="Proteomes" id="UP000001593"/>
    </source>
</evidence>
<comment type="subcellular location">
    <subcellularLocation>
        <location evidence="1">Membrane</location>
        <topology evidence="1">Multi-pass membrane protein</topology>
    </subcellularLocation>
</comment>
<keyword evidence="5" id="KW-0675">Receptor</keyword>
<accession>A7TCW1</accession>
<dbReference type="SUPFAM" id="SSF53822">
    <property type="entry name" value="Periplasmic binding protein-like I"/>
    <property type="match status" value="1"/>
</dbReference>
<keyword evidence="6" id="KW-0325">Glycoprotein</keyword>
<keyword evidence="2" id="KW-0812">Transmembrane</keyword>
<evidence type="ECO:0000256" key="4">
    <source>
        <dbReference type="ARBA" id="ARBA00023136"/>
    </source>
</evidence>
<dbReference type="HOGENOM" id="CLU_2313206_0_0_1"/>
<dbReference type="InParanoid" id="A7TCW1"/>
<dbReference type="PRINTS" id="PR00248">
    <property type="entry name" value="GPCRMGR"/>
</dbReference>
<dbReference type="PANTHER" id="PTHR24060">
    <property type="entry name" value="METABOTROPIC GLUTAMATE RECEPTOR"/>
    <property type="match status" value="1"/>
</dbReference>
<dbReference type="InterPro" id="IPR001828">
    <property type="entry name" value="ANF_lig-bd_rcpt"/>
</dbReference>
<dbReference type="PhylomeDB" id="A7TCW1"/>
<dbReference type="Proteomes" id="UP000001593">
    <property type="component" value="Unassembled WGS sequence"/>
</dbReference>
<feature type="domain" description="Receptor ligand binding region" evidence="7">
    <location>
        <begin position="10"/>
        <end position="100"/>
    </location>
</feature>